<proteinExistence type="inferred from homology"/>
<dbReference type="PANTHER" id="PTHR43133">
    <property type="entry name" value="RNA POLYMERASE ECF-TYPE SIGMA FACTO"/>
    <property type="match status" value="1"/>
</dbReference>
<dbReference type="NCBIfam" id="TIGR02937">
    <property type="entry name" value="sigma70-ECF"/>
    <property type="match status" value="1"/>
</dbReference>
<protein>
    <submittedName>
        <fullName evidence="7">RNA polymerase subunit sigma-24</fullName>
    </submittedName>
</protein>
<dbReference type="Proteomes" id="UP000030512">
    <property type="component" value="Chromosome"/>
</dbReference>
<accession>A0A126T3R3</accession>
<evidence type="ECO:0000259" key="6">
    <source>
        <dbReference type="Pfam" id="PF08281"/>
    </source>
</evidence>
<gene>
    <name evidence="7" type="ORF">JT25_009500</name>
</gene>
<dbReference type="InterPro" id="IPR014284">
    <property type="entry name" value="RNA_pol_sigma-70_dom"/>
</dbReference>
<dbReference type="AlphaFoldDB" id="A0A126T3R3"/>
<dbReference type="Pfam" id="PF04542">
    <property type="entry name" value="Sigma70_r2"/>
    <property type="match status" value="1"/>
</dbReference>
<dbReference type="OrthoDB" id="9797134at2"/>
<dbReference type="SUPFAM" id="SSF88659">
    <property type="entry name" value="Sigma3 and sigma4 domains of RNA polymerase sigma factors"/>
    <property type="match status" value="1"/>
</dbReference>
<evidence type="ECO:0000256" key="3">
    <source>
        <dbReference type="ARBA" id="ARBA00023082"/>
    </source>
</evidence>
<dbReference type="KEGG" id="mdn:JT25_009500"/>
<evidence type="ECO:0000256" key="1">
    <source>
        <dbReference type="ARBA" id="ARBA00010641"/>
    </source>
</evidence>
<dbReference type="STRING" id="1538553.JT25_009500"/>
<keyword evidence="4" id="KW-0804">Transcription</keyword>
<sequence length="175" mass="20595">MSKQSLGLLHTLFLQHAHEIGAFVRGRWPREPDVSDIVQEAFLRLSQYPEPQTIQNPRAFLFQTAANLTVDRHRRRETRERFDEPDADIEHVADRHLSPEQYCQTHQQLEKFSAWLDELPELRRHAFVLYRIEGCSHAEIAKRLGISVRCSERYVMLAMQHIGAKLSAEPDRDWR</sequence>
<dbReference type="GO" id="GO:0016987">
    <property type="term" value="F:sigma factor activity"/>
    <property type="evidence" value="ECO:0007669"/>
    <property type="project" value="UniProtKB-KW"/>
</dbReference>
<keyword evidence="3" id="KW-0731">Sigma factor</keyword>
<dbReference type="EMBL" id="CP014476">
    <property type="protein sequence ID" value="AMK76723.1"/>
    <property type="molecule type" value="Genomic_DNA"/>
</dbReference>
<dbReference type="InterPro" id="IPR013325">
    <property type="entry name" value="RNA_pol_sigma_r2"/>
</dbReference>
<dbReference type="Gene3D" id="1.10.1740.10">
    <property type="match status" value="1"/>
</dbReference>
<dbReference type="InterPro" id="IPR013249">
    <property type="entry name" value="RNA_pol_sigma70_r4_t2"/>
</dbReference>
<reference evidence="7 8" key="1">
    <citation type="journal article" date="2015" name="Environ. Microbiol.">
        <title>Methane oxidation coupled to nitrate reduction under hypoxia by the Gammaproteobacterium Methylomonas denitrificans, sp. nov. type strain FJG1.</title>
        <authorList>
            <person name="Kits K.D."/>
            <person name="Klotz M.G."/>
            <person name="Stein L.Y."/>
        </authorList>
    </citation>
    <scope>NUCLEOTIDE SEQUENCE [LARGE SCALE GENOMIC DNA]</scope>
    <source>
        <strain evidence="7 8">FJG1</strain>
    </source>
</reference>
<organism evidence="7 8">
    <name type="scientific">Methylomonas denitrificans</name>
    <dbReference type="NCBI Taxonomy" id="1538553"/>
    <lineage>
        <taxon>Bacteria</taxon>
        <taxon>Pseudomonadati</taxon>
        <taxon>Pseudomonadota</taxon>
        <taxon>Gammaproteobacteria</taxon>
        <taxon>Methylococcales</taxon>
        <taxon>Methylococcaceae</taxon>
        <taxon>Methylomonas</taxon>
    </lineage>
</organism>
<feature type="domain" description="RNA polymerase sigma factor 70 region 4 type 2" evidence="6">
    <location>
        <begin position="116"/>
        <end position="162"/>
    </location>
</feature>
<dbReference type="GO" id="GO:0003677">
    <property type="term" value="F:DNA binding"/>
    <property type="evidence" value="ECO:0007669"/>
    <property type="project" value="InterPro"/>
</dbReference>
<dbReference type="InterPro" id="IPR013324">
    <property type="entry name" value="RNA_pol_sigma_r3/r4-like"/>
</dbReference>
<keyword evidence="8" id="KW-1185">Reference proteome</keyword>
<comment type="similarity">
    <text evidence="1">Belongs to the sigma-70 factor family. ECF subfamily.</text>
</comment>
<dbReference type="Pfam" id="PF08281">
    <property type="entry name" value="Sigma70_r4_2"/>
    <property type="match status" value="1"/>
</dbReference>
<dbReference type="GO" id="GO:0006352">
    <property type="term" value="P:DNA-templated transcription initiation"/>
    <property type="evidence" value="ECO:0007669"/>
    <property type="project" value="InterPro"/>
</dbReference>
<evidence type="ECO:0000256" key="4">
    <source>
        <dbReference type="ARBA" id="ARBA00023163"/>
    </source>
</evidence>
<dbReference type="InterPro" id="IPR007627">
    <property type="entry name" value="RNA_pol_sigma70_r2"/>
</dbReference>
<dbReference type="InterPro" id="IPR039425">
    <property type="entry name" value="RNA_pol_sigma-70-like"/>
</dbReference>
<dbReference type="SUPFAM" id="SSF88946">
    <property type="entry name" value="Sigma2 domain of RNA polymerase sigma factors"/>
    <property type="match status" value="1"/>
</dbReference>
<evidence type="ECO:0000256" key="2">
    <source>
        <dbReference type="ARBA" id="ARBA00023015"/>
    </source>
</evidence>
<evidence type="ECO:0000313" key="7">
    <source>
        <dbReference type="EMBL" id="AMK76723.1"/>
    </source>
</evidence>
<name>A0A126T3R3_9GAMM</name>
<dbReference type="Gene3D" id="1.10.10.10">
    <property type="entry name" value="Winged helix-like DNA-binding domain superfamily/Winged helix DNA-binding domain"/>
    <property type="match status" value="1"/>
</dbReference>
<evidence type="ECO:0000259" key="5">
    <source>
        <dbReference type="Pfam" id="PF04542"/>
    </source>
</evidence>
<dbReference type="PANTHER" id="PTHR43133:SF63">
    <property type="entry name" value="RNA POLYMERASE SIGMA FACTOR FECI-RELATED"/>
    <property type="match status" value="1"/>
</dbReference>
<dbReference type="InterPro" id="IPR036388">
    <property type="entry name" value="WH-like_DNA-bd_sf"/>
</dbReference>
<evidence type="ECO:0000313" key="8">
    <source>
        <dbReference type="Proteomes" id="UP000030512"/>
    </source>
</evidence>
<dbReference type="RefSeq" id="WP_036280489.1">
    <property type="nucleotide sequence ID" value="NZ_CP014476.1"/>
</dbReference>
<keyword evidence="2" id="KW-0805">Transcription regulation</keyword>
<feature type="domain" description="RNA polymerase sigma-70 region 2" evidence="5">
    <location>
        <begin position="12"/>
        <end position="77"/>
    </location>
</feature>